<evidence type="ECO:0000256" key="6">
    <source>
        <dbReference type="ARBA" id="ARBA00022696"/>
    </source>
</evidence>
<keyword evidence="11" id="KW-1015">Disulfide bond</keyword>
<evidence type="ECO:0000256" key="13">
    <source>
        <dbReference type="ARBA" id="ARBA00036045"/>
    </source>
</evidence>
<evidence type="ECO:0000256" key="9">
    <source>
        <dbReference type="ARBA" id="ARBA00022825"/>
    </source>
</evidence>
<evidence type="ECO:0000313" key="22">
    <source>
        <dbReference type="EMBL" id="KFM78769.1"/>
    </source>
</evidence>
<dbReference type="GO" id="GO:0004252">
    <property type="term" value="F:serine-type endopeptidase activity"/>
    <property type="evidence" value="ECO:0007669"/>
    <property type="project" value="UniProtKB-EC"/>
</dbReference>
<dbReference type="InterPro" id="IPR001314">
    <property type="entry name" value="Peptidase_S1A"/>
</dbReference>
<keyword evidence="10" id="KW-0333">Golgi apparatus</keyword>
<keyword evidence="4" id="KW-0964">Secreted</keyword>
<comment type="catalytic activity">
    <reaction evidence="13">
        <text>Degradation of blood coagulation factors Va and VIIIa.</text>
        <dbReference type="EC" id="3.4.21.69"/>
    </reaction>
</comment>
<feature type="domain" description="Peptidase S1" evidence="21">
    <location>
        <begin position="1"/>
        <end position="225"/>
    </location>
</feature>
<feature type="non-terminal residue" evidence="22">
    <location>
        <position position="225"/>
    </location>
</feature>
<reference evidence="22 23" key="1">
    <citation type="submission" date="2013-11" db="EMBL/GenBank/DDBJ databases">
        <title>Genome sequencing of Stegodyphus mimosarum.</title>
        <authorList>
            <person name="Bechsgaard J."/>
        </authorList>
    </citation>
    <scope>NUCLEOTIDE SEQUENCE [LARGE SCALE GENOMIC DNA]</scope>
</reference>
<dbReference type="FunFam" id="2.40.10.10:FF:000011">
    <property type="entry name" value="Coagulation factor X"/>
    <property type="match status" value="1"/>
</dbReference>
<dbReference type="EC" id="3.4.21.69" evidence="15"/>
<name>A0A087UN30_STEMI</name>
<evidence type="ECO:0000256" key="11">
    <source>
        <dbReference type="ARBA" id="ARBA00023157"/>
    </source>
</evidence>
<organism evidence="22 23">
    <name type="scientific">Stegodyphus mimosarum</name>
    <name type="common">African social velvet spider</name>
    <dbReference type="NCBI Taxonomy" id="407821"/>
    <lineage>
        <taxon>Eukaryota</taxon>
        <taxon>Metazoa</taxon>
        <taxon>Ecdysozoa</taxon>
        <taxon>Arthropoda</taxon>
        <taxon>Chelicerata</taxon>
        <taxon>Arachnida</taxon>
        <taxon>Araneae</taxon>
        <taxon>Araneomorphae</taxon>
        <taxon>Entelegynae</taxon>
        <taxon>Eresoidea</taxon>
        <taxon>Eresidae</taxon>
        <taxon>Stegodyphus</taxon>
    </lineage>
</organism>
<keyword evidence="12" id="KW-0325">Glycoprotein</keyword>
<evidence type="ECO:0000256" key="5">
    <source>
        <dbReference type="ARBA" id="ARBA00022670"/>
    </source>
</evidence>
<dbReference type="PROSITE" id="PS50240">
    <property type="entry name" value="TRYPSIN_DOM"/>
    <property type="match status" value="1"/>
</dbReference>
<keyword evidence="8" id="KW-0256">Endoplasmic reticulum</keyword>
<evidence type="ECO:0000256" key="16">
    <source>
        <dbReference type="ARBA" id="ARBA00040219"/>
    </source>
</evidence>
<evidence type="ECO:0000256" key="17">
    <source>
        <dbReference type="ARBA" id="ARBA00041306"/>
    </source>
</evidence>
<evidence type="ECO:0000256" key="1">
    <source>
        <dbReference type="ARBA" id="ARBA00004240"/>
    </source>
</evidence>
<dbReference type="GO" id="GO:0007599">
    <property type="term" value="P:hemostasis"/>
    <property type="evidence" value="ECO:0007669"/>
    <property type="project" value="UniProtKB-KW"/>
</dbReference>
<dbReference type="Proteomes" id="UP000054359">
    <property type="component" value="Unassembled WGS sequence"/>
</dbReference>
<evidence type="ECO:0000256" key="18">
    <source>
        <dbReference type="ARBA" id="ARBA00042403"/>
    </source>
</evidence>
<evidence type="ECO:0000256" key="2">
    <source>
        <dbReference type="ARBA" id="ARBA00004555"/>
    </source>
</evidence>
<evidence type="ECO:0000259" key="21">
    <source>
        <dbReference type="PROSITE" id="PS50240"/>
    </source>
</evidence>
<evidence type="ECO:0000256" key="7">
    <source>
        <dbReference type="ARBA" id="ARBA00022801"/>
    </source>
</evidence>
<dbReference type="GO" id="GO:0005783">
    <property type="term" value="C:endoplasmic reticulum"/>
    <property type="evidence" value="ECO:0007669"/>
    <property type="project" value="UniProtKB-SubCell"/>
</dbReference>
<dbReference type="GO" id="GO:0006508">
    <property type="term" value="P:proteolysis"/>
    <property type="evidence" value="ECO:0007669"/>
    <property type="project" value="UniProtKB-KW"/>
</dbReference>
<evidence type="ECO:0000256" key="3">
    <source>
        <dbReference type="ARBA" id="ARBA00004613"/>
    </source>
</evidence>
<evidence type="ECO:0000313" key="23">
    <source>
        <dbReference type="Proteomes" id="UP000054359"/>
    </source>
</evidence>
<evidence type="ECO:0000256" key="10">
    <source>
        <dbReference type="ARBA" id="ARBA00023034"/>
    </source>
</evidence>
<keyword evidence="23" id="KW-1185">Reference proteome</keyword>
<dbReference type="InterPro" id="IPR018114">
    <property type="entry name" value="TRYPSIN_HIS"/>
</dbReference>
<accession>A0A087UN30</accession>
<dbReference type="OrthoDB" id="10059102at2759"/>
<evidence type="ECO:0000256" key="19">
    <source>
        <dbReference type="ARBA" id="ARBA00042906"/>
    </source>
</evidence>
<dbReference type="SMART" id="SM00020">
    <property type="entry name" value="Tryp_SPc"/>
    <property type="match status" value="1"/>
</dbReference>
<dbReference type="PANTHER" id="PTHR24253:SF176">
    <property type="entry name" value="CORIN, ISOFORM B"/>
    <property type="match status" value="1"/>
</dbReference>
<dbReference type="AlphaFoldDB" id="A0A087UN30"/>
<keyword evidence="7 20" id="KW-0378">Hydrolase</keyword>
<protein>
    <recommendedName>
        <fullName evidence="16">Vitamin K-dependent protein C</fullName>
        <ecNumber evidence="15">3.4.21.69</ecNumber>
    </recommendedName>
    <alternativeName>
        <fullName evidence="19">Anticoagulant protein C</fullName>
    </alternativeName>
    <alternativeName>
        <fullName evidence="17">Autoprothrombin IIA</fullName>
    </alternativeName>
    <alternativeName>
        <fullName evidence="18">Blood coagulation factor XIV</fullName>
    </alternativeName>
</protein>
<evidence type="ECO:0000256" key="8">
    <source>
        <dbReference type="ARBA" id="ARBA00022824"/>
    </source>
</evidence>
<dbReference type="PROSITE" id="PS00134">
    <property type="entry name" value="TRYPSIN_HIS"/>
    <property type="match status" value="1"/>
</dbReference>
<dbReference type="EMBL" id="KK120658">
    <property type="protein sequence ID" value="KFM78769.1"/>
    <property type="molecule type" value="Genomic_DNA"/>
</dbReference>
<dbReference type="Pfam" id="PF00089">
    <property type="entry name" value="Trypsin"/>
    <property type="match status" value="1"/>
</dbReference>
<evidence type="ECO:0000256" key="20">
    <source>
        <dbReference type="RuleBase" id="RU363034"/>
    </source>
</evidence>
<dbReference type="Gene3D" id="2.40.10.10">
    <property type="entry name" value="Trypsin-like serine proteases"/>
    <property type="match status" value="2"/>
</dbReference>
<dbReference type="InterPro" id="IPR009003">
    <property type="entry name" value="Peptidase_S1_PA"/>
</dbReference>
<dbReference type="STRING" id="407821.A0A087UN30"/>
<proteinExistence type="predicted"/>
<comment type="subcellular location">
    <subcellularLocation>
        <location evidence="1">Endoplasmic reticulum</location>
    </subcellularLocation>
    <subcellularLocation>
        <location evidence="2">Golgi apparatus</location>
    </subcellularLocation>
    <subcellularLocation>
        <location evidence="3">Secreted</location>
    </subcellularLocation>
</comment>
<evidence type="ECO:0000256" key="15">
    <source>
        <dbReference type="ARBA" id="ARBA00038995"/>
    </source>
</evidence>
<sequence>MGMLSIEREPPFCGCTLISDRWIITAAHCFKSVNNGVTSVMSPEEIRRKVRVKFGKQQRRQIEKDEVVRSMRNLIIHPKYKPVSSLQNIAIEHDIALGRLNEPVTFQPNVLPICLPPLGFMANLPSNILGVVTGWGRVSVRDSVMALTLQEAYLPLVNNSSCQQSTNYVITDNMLCAGYAESYRPDTCFGDSGGPFALQKSDSWYLAGVVSWGEGCSNPKKFGIY</sequence>
<keyword evidence="6" id="KW-0356">Hemostasis</keyword>
<dbReference type="OMA" id="EFFIMAT"/>
<dbReference type="InterPro" id="IPR001254">
    <property type="entry name" value="Trypsin_dom"/>
</dbReference>
<evidence type="ECO:0000256" key="14">
    <source>
        <dbReference type="ARBA" id="ARBA00037553"/>
    </source>
</evidence>
<dbReference type="CDD" id="cd00190">
    <property type="entry name" value="Tryp_SPc"/>
    <property type="match status" value="1"/>
</dbReference>
<comment type="function">
    <text evidence="14">Protein C is a vitamin K-dependent serine protease that regulates blood coagulation by inactivating factors Va and VIIIa in the presence of calcium ions and phospholipids. Exerts a protective effect on the endothelial cell barrier function.</text>
</comment>
<evidence type="ECO:0000256" key="12">
    <source>
        <dbReference type="ARBA" id="ARBA00023180"/>
    </source>
</evidence>
<dbReference type="GO" id="GO:0005576">
    <property type="term" value="C:extracellular region"/>
    <property type="evidence" value="ECO:0007669"/>
    <property type="project" value="UniProtKB-SubCell"/>
</dbReference>
<keyword evidence="9 20" id="KW-0720">Serine protease</keyword>
<dbReference type="GO" id="GO:0005794">
    <property type="term" value="C:Golgi apparatus"/>
    <property type="evidence" value="ECO:0007669"/>
    <property type="project" value="UniProtKB-SubCell"/>
</dbReference>
<gene>
    <name evidence="22" type="ORF">X975_19607</name>
</gene>
<dbReference type="SUPFAM" id="SSF50494">
    <property type="entry name" value="Trypsin-like serine proteases"/>
    <property type="match status" value="1"/>
</dbReference>
<dbReference type="InterPro" id="IPR033116">
    <property type="entry name" value="TRYPSIN_SER"/>
</dbReference>
<dbReference type="InterPro" id="IPR043504">
    <property type="entry name" value="Peptidase_S1_PA_chymotrypsin"/>
</dbReference>
<keyword evidence="5 20" id="KW-0645">Protease</keyword>
<evidence type="ECO:0000256" key="4">
    <source>
        <dbReference type="ARBA" id="ARBA00022525"/>
    </source>
</evidence>
<dbReference type="PRINTS" id="PR00722">
    <property type="entry name" value="CHYMOTRYPSIN"/>
</dbReference>
<dbReference type="PANTHER" id="PTHR24253">
    <property type="entry name" value="TRANSMEMBRANE PROTEASE SERINE"/>
    <property type="match status" value="1"/>
</dbReference>
<dbReference type="PROSITE" id="PS00135">
    <property type="entry name" value="TRYPSIN_SER"/>
    <property type="match status" value="1"/>
</dbReference>